<keyword evidence="1" id="KW-0479">Metal-binding</keyword>
<dbReference type="Gene3D" id="2.20.25.10">
    <property type="match status" value="1"/>
</dbReference>
<proteinExistence type="predicted"/>
<keyword evidence="1" id="KW-0862">Zinc</keyword>
<keyword evidence="3" id="KW-0396">Initiation factor</keyword>
<protein>
    <submittedName>
        <fullName evidence="3">Transcription initiation factor IIB</fullName>
    </submittedName>
</protein>
<accession>A0A2H4U6B3</accession>
<dbReference type="InterPro" id="IPR013137">
    <property type="entry name" value="Znf_TFIIB"/>
</dbReference>
<dbReference type="Proteomes" id="UP000232133">
    <property type="component" value="Chromosome"/>
</dbReference>
<keyword evidence="1" id="KW-0863">Zinc-finger</keyword>
<reference evidence="3 4" key="1">
    <citation type="submission" date="2016-10" db="EMBL/GenBank/DDBJ databases">
        <authorList>
            <person name="Varghese N."/>
        </authorList>
    </citation>
    <scope>NUCLEOTIDE SEQUENCE [LARGE SCALE GENOMIC DNA]</scope>
    <source>
        <strain evidence="3 4">KB11</strain>
    </source>
</reference>
<dbReference type="Pfam" id="PF08271">
    <property type="entry name" value="Zn_Ribbon_TF"/>
    <property type="match status" value="1"/>
</dbReference>
<evidence type="ECO:0000256" key="1">
    <source>
        <dbReference type="PROSITE-ProRule" id="PRU00469"/>
    </source>
</evidence>
<dbReference type="GeneID" id="71695253"/>
<dbReference type="EMBL" id="CP017803">
    <property type="protein sequence ID" value="ATZ59665.1"/>
    <property type="molecule type" value="Genomic_DNA"/>
</dbReference>
<organism evidence="3 4">
    <name type="scientific">Methanobrevibacter smithii</name>
    <dbReference type="NCBI Taxonomy" id="2173"/>
    <lineage>
        <taxon>Archaea</taxon>
        <taxon>Methanobacteriati</taxon>
        <taxon>Methanobacteriota</taxon>
        <taxon>Methanomada group</taxon>
        <taxon>Methanobacteria</taxon>
        <taxon>Methanobacteriales</taxon>
        <taxon>Methanobacteriaceae</taxon>
        <taxon>Methanobrevibacter</taxon>
    </lineage>
</organism>
<gene>
    <name evidence="3" type="ORF">BK798_04145</name>
</gene>
<keyword evidence="3" id="KW-0648">Protein biosynthesis</keyword>
<dbReference type="PROSITE" id="PS51134">
    <property type="entry name" value="ZF_TFIIB"/>
    <property type="match status" value="1"/>
</dbReference>
<evidence type="ECO:0000313" key="4">
    <source>
        <dbReference type="Proteomes" id="UP000232133"/>
    </source>
</evidence>
<dbReference type="GO" id="GO:0003743">
    <property type="term" value="F:translation initiation factor activity"/>
    <property type="evidence" value="ECO:0007669"/>
    <property type="project" value="UniProtKB-KW"/>
</dbReference>
<dbReference type="RefSeq" id="WP_004033798.1">
    <property type="nucleotide sequence ID" value="NZ_AP025586.1"/>
</dbReference>
<dbReference type="SUPFAM" id="SSF57783">
    <property type="entry name" value="Zinc beta-ribbon"/>
    <property type="match status" value="1"/>
</dbReference>
<sequence>MTNYECNGLKYKTNSTKSVKHCPGCGSTDFVMDDCRCELICRRCGMVIDDEFIQYGP</sequence>
<feature type="domain" description="TFIIB-type" evidence="2">
    <location>
        <begin position="17"/>
        <end position="49"/>
    </location>
</feature>
<name>A0A2H4U6B3_METSM</name>
<dbReference type="AlphaFoldDB" id="A0A2H4U6B3"/>
<evidence type="ECO:0000259" key="2">
    <source>
        <dbReference type="PROSITE" id="PS51134"/>
    </source>
</evidence>
<dbReference type="GO" id="GO:0008270">
    <property type="term" value="F:zinc ion binding"/>
    <property type="evidence" value="ECO:0007669"/>
    <property type="project" value="UniProtKB-KW"/>
</dbReference>
<evidence type="ECO:0000313" key="3">
    <source>
        <dbReference type="EMBL" id="ATZ59665.1"/>
    </source>
</evidence>